<dbReference type="EMBL" id="JAPESX010001086">
    <property type="protein sequence ID" value="KAJ8117547.1"/>
    <property type="molecule type" value="Genomic_DNA"/>
</dbReference>
<evidence type="ECO:0000313" key="1">
    <source>
        <dbReference type="EMBL" id="KAJ8117547.1"/>
    </source>
</evidence>
<accession>A0ACC2IQV9</accession>
<reference evidence="1" key="1">
    <citation type="submission" date="2022-11" db="EMBL/GenBank/DDBJ databases">
        <title>Genome Sequence of Nemania bipapillata.</title>
        <authorList>
            <person name="Buettner E."/>
        </authorList>
    </citation>
    <scope>NUCLEOTIDE SEQUENCE</scope>
    <source>
        <strain evidence="1">CP14</strain>
    </source>
</reference>
<name>A0ACC2IQV9_9PEZI</name>
<dbReference type="Proteomes" id="UP001153334">
    <property type="component" value="Unassembled WGS sequence"/>
</dbReference>
<protein>
    <submittedName>
        <fullName evidence="1">Uncharacterized protein</fullName>
    </submittedName>
</protein>
<evidence type="ECO:0000313" key="2">
    <source>
        <dbReference type="Proteomes" id="UP001153334"/>
    </source>
</evidence>
<organism evidence="1 2">
    <name type="scientific">Nemania bipapillata</name>
    <dbReference type="NCBI Taxonomy" id="110536"/>
    <lineage>
        <taxon>Eukaryota</taxon>
        <taxon>Fungi</taxon>
        <taxon>Dikarya</taxon>
        <taxon>Ascomycota</taxon>
        <taxon>Pezizomycotina</taxon>
        <taxon>Sordariomycetes</taxon>
        <taxon>Xylariomycetidae</taxon>
        <taxon>Xylariales</taxon>
        <taxon>Xylariaceae</taxon>
        <taxon>Nemania</taxon>
    </lineage>
</organism>
<comment type="caution">
    <text evidence="1">The sequence shown here is derived from an EMBL/GenBank/DDBJ whole genome shotgun (WGS) entry which is preliminary data.</text>
</comment>
<sequence>MAAARAVFEGSGCNHLNAFDYYFIEGCHTYGDYDYEDIEVWGSFWCFSTGDSEPSNGLFQPANVSTTVDLKYPSTTTLDTGDALCWVDYQRVAPDGTRTLPTPRYQTITQTDAQHVVASFCEASYTLKADSKSGFAQQYYPSKDSKYGVVAQVKWADNQTGCGQKRDIELFQPGCLHAFDTTYFGCAGEGGKPENETYGGSYPILADDQLITDTGASKGPL</sequence>
<keyword evidence="2" id="KW-1185">Reference proteome</keyword>
<proteinExistence type="predicted"/>
<gene>
    <name evidence="1" type="ORF">ONZ43_g4186</name>
</gene>